<dbReference type="Pfam" id="PF06305">
    <property type="entry name" value="LapA_dom"/>
    <property type="match status" value="1"/>
</dbReference>
<dbReference type="EMBL" id="MFYX01000122">
    <property type="protein sequence ID" value="OGK01631.1"/>
    <property type="molecule type" value="Genomic_DNA"/>
</dbReference>
<dbReference type="PANTHER" id="PTHR41335:SF1">
    <property type="entry name" value="MEMBRANE PROTEIN"/>
    <property type="match status" value="1"/>
</dbReference>
<sequence>MPLIIALVAVTVFSVIVALQNAALVTVKFLGWQFENTLATMILLSFALGAIAGLLVALRFMVNKNRAPSAVRQ</sequence>
<keyword evidence="4 5" id="KW-0472">Membrane</keyword>
<dbReference type="Proteomes" id="UP000179243">
    <property type="component" value="Unassembled WGS sequence"/>
</dbReference>
<reference evidence="7 8" key="1">
    <citation type="journal article" date="2016" name="Nat. Commun.">
        <title>Thousands of microbial genomes shed light on interconnected biogeochemical processes in an aquifer system.</title>
        <authorList>
            <person name="Anantharaman K."/>
            <person name="Brown C.T."/>
            <person name="Hug L.A."/>
            <person name="Sharon I."/>
            <person name="Castelle C.J."/>
            <person name="Probst A.J."/>
            <person name="Thomas B.C."/>
            <person name="Singh A."/>
            <person name="Wilkins M.J."/>
            <person name="Karaoz U."/>
            <person name="Brodie E.L."/>
            <person name="Williams K.H."/>
            <person name="Hubbard S.S."/>
            <person name="Banfield J.F."/>
        </authorList>
    </citation>
    <scope>NUCLEOTIDE SEQUENCE [LARGE SCALE GENOMIC DNA]</scope>
</reference>
<dbReference type="AlphaFoldDB" id="A0A1F7F4S5"/>
<evidence type="ECO:0000256" key="2">
    <source>
        <dbReference type="ARBA" id="ARBA00022692"/>
    </source>
</evidence>
<dbReference type="InterPro" id="IPR010445">
    <property type="entry name" value="LapA_dom"/>
</dbReference>
<proteinExistence type="predicted"/>
<keyword evidence="3 5" id="KW-1133">Transmembrane helix</keyword>
<feature type="domain" description="Lipopolysaccharide assembly protein A" evidence="6">
    <location>
        <begin position="20"/>
        <end position="66"/>
    </location>
</feature>
<keyword evidence="1" id="KW-1003">Cell membrane</keyword>
<name>A0A1F7F4S5_UNCRA</name>
<comment type="caution">
    <text evidence="7">The sequence shown here is derived from an EMBL/GenBank/DDBJ whole genome shotgun (WGS) entry which is preliminary data.</text>
</comment>
<accession>A0A1F7F4S5</accession>
<keyword evidence="2 5" id="KW-0812">Transmembrane</keyword>
<feature type="transmembrane region" description="Helical" evidence="5">
    <location>
        <begin position="38"/>
        <end position="62"/>
    </location>
</feature>
<dbReference type="GO" id="GO:0005886">
    <property type="term" value="C:plasma membrane"/>
    <property type="evidence" value="ECO:0007669"/>
    <property type="project" value="InterPro"/>
</dbReference>
<dbReference type="PANTHER" id="PTHR41335">
    <property type="entry name" value="MEMBRANE PROTEIN-RELATED"/>
    <property type="match status" value="1"/>
</dbReference>
<evidence type="ECO:0000313" key="8">
    <source>
        <dbReference type="Proteomes" id="UP000179243"/>
    </source>
</evidence>
<evidence type="ECO:0000256" key="4">
    <source>
        <dbReference type="ARBA" id="ARBA00023136"/>
    </source>
</evidence>
<organism evidence="7 8">
    <name type="scientific">Candidatus Raymondbacteria bacterium RIFOXYD12_FULL_49_13</name>
    <dbReference type="NCBI Taxonomy" id="1817890"/>
    <lineage>
        <taxon>Bacteria</taxon>
        <taxon>Raymondiibacteriota</taxon>
    </lineage>
</organism>
<evidence type="ECO:0000313" key="7">
    <source>
        <dbReference type="EMBL" id="OGK01631.1"/>
    </source>
</evidence>
<evidence type="ECO:0000256" key="1">
    <source>
        <dbReference type="ARBA" id="ARBA00022475"/>
    </source>
</evidence>
<gene>
    <name evidence="7" type="ORF">A2519_07305</name>
</gene>
<evidence type="ECO:0000256" key="5">
    <source>
        <dbReference type="SAM" id="Phobius"/>
    </source>
</evidence>
<evidence type="ECO:0000259" key="6">
    <source>
        <dbReference type="Pfam" id="PF06305"/>
    </source>
</evidence>
<evidence type="ECO:0000256" key="3">
    <source>
        <dbReference type="ARBA" id="ARBA00022989"/>
    </source>
</evidence>
<protein>
    <recommendedName>
        <fullName evidence="6">Lipopolysaccharide assembly protein A domain-containing protein</fullName>
    </recommendedName>
</protein>